<reference evidence="2" key="2">
    <citation type="submission" date="2025-08" db="UniProtKB">
        <authorList>
            <consortium name="Ensembl"/>
        </authorList>
    </citation>
    <scope>IDENTIFICATION</scope>
</reference>
<dbReference type="Pfam" id="PF02023">
    <property type="entry name" value="SCAN"/>
    <property type="match status" value="1"/>
</dbReference>
<dbReference type="InterPro" id="IPR003309">
    <property type="entry name" value="SCAN_dom"/>
</dbReference>
<dbReference type="Gene3D" id="1.10.4020.10">
    <property type="entry name" value="DNA breaking-rejoining enzymes"/>
    <property type="match status" value="1"/>
</dbReference>
<dbReference type="Ensembl" id="ENSDCDT00010001521.1">
    <property type="protein sequence ID" value="ENSDCDP00010001454.1"/>
    <property type="gene ID" value="ENSDCDG00010000767.1"/>
</dbReference>
<dbReference type="AlphaFoldDB" id="A0AAY3ZY88"/>
<feature type="domain" description="SCAN box" evidence="1">
    <location>
        <begin position="195"/>
        <end position="282"/>
    </location>
</feature>
<dbReference type="SUPFAM" id="SSF47353">
    <property type="entry name" value="Retrovirus capsid dimerization domain-like"/>
    <property type="match status" value="1"/>
</dbReference>
<reference evidence="2" key="3">
    <citation type="submission" date="2025-09" db="UniProtKB">
        <authorList>
            <consortium name="Ensembl"/>
        </authorList>
    </citation>
    <scope>IDENTIFICATION</scope>
</reference>
<accession>A0AAY3ZY88</accession>
<dbReference type="GeneTree" id="ENSGT00940000165751"/>
<protein>
    <recommendedName>
        <fullName evidence="1">SCAN box domain-containing protein</fullName>
    </recommendedName>
</protein>
<keyword evidence="3" id="KW-1185">Reference proteome</keyword>
<evidence type="ECO:0000259" key="1">
    <source>
        <dbReference type="Pfam" id="PF02023"/>
    </source>
</evidence>
<name>A0AAY3ZY88_9TELE</name>
<reference evidence="2 3" key="1">
    <citation type="submission" date="2020-06" db="EMBL/GenBank/DDBJ databases">
        <authorList>
            <consortium name="Wellcome Sanger Institute Data Sharing"/>
        </authorList>
    </citation>
    <scope>NUCLEOTIDE SEQUENCE [LARGE SCALE GENOMIC DNA]</scope>
</reference>
<dbReference type="InterPro" id="IPR038269">
    <property type="entry name" value="SCAN_sf"/>
</dbReference>
<dbReference type="PANTHER" id="PTHR46888:SF13">
    <property type="entry name" value="RIBONUCLEASE H"/>
    <property type="match status" value="1"/>
</dbReference>
<dbReference type="PANTHER" id="PTHR46888">
    <property type="entry name" value="ZINC KNUCKLE DOMAINCONTAINING PROTEIN-RELATED"/>
    <property type="match status" value="1"/>
</dbReference>
<dbReference type="Proteomes" id="UP000694580">
    <property type="component" value="Chromosome 6"/>
</dbReference>
<evidence type="ECO:0000313" key="3">
    <source>
        <dbReference type="Proteomes" id="UP000694580"/>
    </source>
</evidence>
<proteinExistence type="predicted"/>
<organism evidence="2 3">
    <name type="scientific">Denticeps clupeoides</name>
    <name type="common">denticle herring</name>
    <dbReference type="NCBI Taxonomy" id="299321"/>
    <lineage>
        <taxon>Eukaryota</taxon>
        <taxon>Metazoa</taxon>
        <taxon>Chordata</taxon>
        <taxon>Craniata</taxon>
        <taxon>Vertebrata</taxon>
        <taxon>Euteleostomi</taxon>
        <taxon>Actinopterygii</taxon>
        <taxon>Neopterygii</taxon>
        <taxon>Teleostei</taxon>
        <taxon>Clupei</taxon>
        <taxon>Clupeiformes</taxon>
        <taxon>Denticipitoidei</taxon>
        <taxon>Denticipitidae</taxon>
        <taxon>Denticeps</taxon>
    </lineage>
</organism>
<evidence type="ECO:0000313" key="2">
    <source>
        <dbReference type="Ensembl" id="ENSDCDP00010001454.1"/>
    </source>
</evidence>
<sequence>MLNWWKLASFLKVLEQGDEEDVGAEIDSNSVTSNKSVALVDPHVAVRLKELDLALKKQEYETQMLRLKALEVQADRDVKLRRLEVEVETLRSRPVPLPRARASSTGDSGVTGPEFDISRYVKLVPPFRESEVDAYFVAFERVAAKLNWPKDMWALLLQCNLVGKAQEVCAALPIEESLDYDAVKAVVLRAYELVPEAYRQRFRACLKQPKQTHVEFAREKKFLFEKWCRACKITTYEELQELILLEDFKNCLPENVVVHLNEQKVFKITDAAVLADEFALTHRTVFSSVRQFKAPFVTESVIRTVPNGKVKTSGGGKAVLKGTEKRRVCFYCLDPGHMIAECSAWKQKARPRSAATVQAVPDSVTQDASSFSPFMLTGYVSLVGDSTVKCVQMLRDTGSAQSLVLEEVLQFCDASYAGANTLVRGIEMGCISIPLHTFNLKSDLVSGQVQMGVCKKLPVEHVSIILGNDLAGGTVFPSPIVVSKPVISDIPDLSVTFPLVFPACVVTRSQSKSFQDVIDLSDSFLNVPLKQVECRLSVEDGIAEQKSKFPLEKDSVVAVPNCTNHCWIHIG</sequence>